<dbReference type="SUPFAM" id="SSF82919">
    <property type="entry name" value="Zn-finger domain of Sec23/24"/>
    <property type="match status" value="1"/>
</dbReference>
<organism evidence="2 3">
    <name type="scientific">Trichinella spiralis</name>
    <name type="common">Trichina worm</name>
    <dbReference type="NCBI Taxonomy" id="6334"/>
    <lineage>
        <taxon>Eukaryota</taxon>
        <taxon>Metazoa</taxon>
        <taxon>Ecdysozoa</taxon>
        <taxon>Nematoda</taxon>
        <taxon>Enoplea</taxon>
        <taxon>Dorylaimia</taxon>
        <taxon>Trichinellida</taxon>
        <taxon>Trichinellidae</taxon>
        <taxon>Trichinella</taxon>
    </lineage>
</organism>
<feature type="non-terminal residue" evidence="2">
    <location>
        <position position="1"/>
    </location>
</feature>
<protein>
    <submittedName>
        <fullName evidence="2">Protein transport protein Sec24A</fullName>
    </submittedName>
</protein>
<dbReference type="PANTHER" id="PTHR13803">
    <property type="entry name" value="SEC24-RELATED PROTEIN"/>
    <property type="match status" value="1"/>
</dbReference>
<dbReference type="EMBL" id="JYDH01004013">
    <property type="protein sequence ID" value="KRY04859.1"/>
    <property type="molecule type" value="Genomic_DNA"/>
</dbReference>
<dbReference type="OrthoDB" id="49016at2759"/>
<dbReference type="InterPro" id="IPR050550">
    <property type="entry name" value="SEC23_SEC24_subfamily"/>
</dbReference>
<feature type="domain" description="Zinc finger Sec23/Sec24-type" evidence="1">
    <location>
        <begin position="12"/>
        <end position="43"/>
    </location>
</feature>
<dbReference type="InterPro" id="IPR036174">
    <property type="entry name" value="Znf_Sec23_Sec24_sf"/>
</dbReference>
<dbReference type="GO" id="GO:0000149">
    <property type="term" value="F:SNARE binding"/>
    <property type="evidence" value="ECO:0007669"/>
    <property type="project" value="TreeGrafter"/>
</dbReference>
<dbReference type="Gene3D" id="2.30.30.380">
    <property type="entry name" value="Zn-finger domain of Sec23/24"/>
    <property type="match status" value="1"/>
</dbReference>
<dbReference type="GO" id="GO:0070971">
    <property type="term" value="C:endoplasmic reticulum exit site"/>
    <property type="evidence" value="ECO:0007669"/>
    <property type="project" value="TreeGrafter"/>
</dbReference>
<evidence type="ECO:0000259" key="1">
    <source>
        <dbReference type="Pfam" id="PF04810"/>
    </source>
</evidence>
<dbReference type="GO" id="GO:0006886">
    <property type="term" value="P:intracellular protein transport"/>
    <property type="evidence" value="ECO:0007669"/>
    <property type="project" value="InterPro"/>
</dbReference>
<gene>
    <name evidence="2" type="primary">Sec24a</name>
    <name evidence="2" type="ORF">T01_694</name>
</gene>
<sequence>LKKLVMVETSIIVRCRSCRAYINPYVRFVDRNWNCNICGRANRCK</sequence>
<dbReference type="Pfam" id="PF04810">
    <property type="entry name" value="zf-Sec23_Sec24"/>
    <property type="match status" value="1"/>
</dbReference>
<evidence type="ECO:0000313" key="3">
    <source>
        <dbReference type="Proteomes" id="UP000054776"/>
    </source>
</evidence>
<dbReference type="Proteomes" id="UP000054776">
    <property type="component" value="Unassembled WGS sequence"/>
</dbReference>
<dbReference type="AlphaFoldDB" id="A0A0V0YXM7"/>
<dbReference type="GO" id="GO:0008270">
    <property type="term" value="F:zinc ion binding"/>
    <property type="evidence" value="ECO:0007669"/>
    <property type="project" value="InterPro"/>
</dbReference>
<comment type="caution">
    <text evidence="2">The sequence shown here is derived from an EMBL/GenBank/DDBJ whole genome shotgun (WGS) entry which is preliminary data.</text>
</comment>
<accession>A0A0V0YXM7</accession>
<dbReference type="InParanoid" id="A0A0V0YXM7"/>
<dbReference type="STRING" id="6334.A0A0V0YXM7"/>
<keyword evidence="3" id="KW-1185">Reference proteome</keyword>
<dbReference type="GO" id="GO:0090110">
    <property type="term" value="P:COPII-coated vesicle cargo loading"/>
    <property type="evidence" value="ECO:0007669"/>
    <property type="project" value="TreeGrafter"/>
</dbReference>
<reference evidence="2 3" key="1">
    <citation type="submission" date="2015-01" db="EMBL/GenBank/DDBJ databases">
        <title>Evolution of Trichinella species and genotypes.</title>
        <authorList>
            <person name="Korhonen P.K."/>
            <person name="Edoardo P."/>
            <person name="Giuseppe L.R."/>
            <person name="Gasser R.B."/>
        </authorList>
    </citation>
    <scope>NUCLEOTIDE SEQUENCE [LARGE SCALE GENOMIC DNA]</scope>
    <source>
        <strain evidence="2">ISS3</strain>
    </source>
</reference>
<dbReference type="GO" id="GO:0030127">
    <property type="term" value="C:COPII vesicle coat"/>
    <property type="evidence" value="ECO:0007669"/>
    <property type="project" value="InterPro"/>
</dbReference>
<dbReference type="PANTHER" id="PTHR13803:SF39">
    <property type="entry name" value="SECRETORY 24AB, ISOFORM A"/>
    <property type="match status" value="1"/>
</dbReference>
<proteinExistence type="predicted"/>
<evidence type="ECO:0000313" key="2">
    <source>
        <dbReference type="EMBL" id="KRY04859.1"/>
    </source>
</evidence>
<name>A0A0V0YXM7_TRISP</name>
<feature type="non-terminal residue" evidence="2">
    <location>
        <position position="45"/>
    </location>
</feature>
<dbReference type="InterPro" id="IPR006895">
    <property type="entry name" value="Znf_Sec23_Sec24"/>
</dbReference>